<organism evidence="2 3">
    <name type="scientific">Corynebacterium freneyi DNF00450</name>
    <dbReference type="NCBI Taxonomy" id="1287475"/>
    <lineage>
        <taxon>Bacteria</taxon>
        <taxon>Bacillati</taxon>
        <taxon>Actinomycetota</taxon>
        <taxon>Actinomycetes</taxon>
        <taxon>Mycobacteriales</taxon>
        <taxon>Corynebacteriaceae</taxon>
        <taxon>Corynebacterium</taxon>
    </lineage>
</organism>
<proteinExistence type="predicted"/>
<dbReference type="EMBL" id="JRNE01000033">
    <property type="protein sequence ID" value="KGF17889.1"/>
    <property type="molecule type" value="Genomic_DNA"/>
</dbReference>
<dbReference type="Pfam" id="PF20381">
    <property type="entry name" value="Rv1476"/>
    <property type="match status" value="1"/>
</dbReference>
<evidence type="ECO:0000313" key="3">
    <source>
        <dbReference type="Proteomes" id="UP000029548"/>
    </source>
</evidence>
<accession>A0A096AAI3</accession>
<dbReference type="InterPro" id="IPR046498">
    <property type="entry name" value="Rv1476-like"/>
</dbReference>
<dbReference type="Proteomes" id="UP000029548">
    <property type="component" value="Unassembled WGS sequence"/>
</dbReference>
<comment type="caution">
    <text evidence="2">The sequence shown here is derived from an EMBL/GenBank/DDBJ whole genome shotgun (WGS) entry which is preliminary data.</text>
</comment>
<feature type="transmembrane region" description="Helical" evidence="1">
    <location>
        <begin position="132"/>
        <end position="153"/>
    </location>
</feature>
<keyword evidence="1" id="KW-0472">Membrane</keyword>
<dbReference type="AlphaFoldDB" id="A0A096AAI3"/>
<gene>
    <name evidence="2" type="ORF">HMPREF1650_03080</name>
</gene>
<evidence type="ECO:0000313" key="2">
    <source>
        <dbReference type="EMBL" id="KGF17889.1"/>
    </source>
</evidence>
<keyword evidence="1" id="KW-0812">Transmembrane</keyword>
<sequence length="161" mass="17542">MYLENLDAKTVSEALQHDPIVTANEDLEAALRPIVDSAAARGIEDLKVVIVDKDPMGTTDLRNFANEVVAEDGGTVIVRAPFSVSAASDEIPQAALEQAGFAMMEDYPERYPQGFDAFIDIAGDWTVPWVNYSLAVGGGIVVVFAALIAFWWIRSHRSNRS</sequence>
<protein>
    <submittedName>
        <fullName evidence="2">Uncharacterized protein</fullName>
    </submittedName>
</protein>
<name>A0A096AAI3_9CORY</name>
<reference evidence="2 3" key="1">
    <citation type="submission" date="2014-07" db="EMBL/GenBank/DDBJ databases">
        <authorList>
            <person name="McCorrison J."/>
            <person name="Sanka R."/>
            <person name="Torralba M."/>
            <person name="Gillis M."/>
            <person name="Haft D.H."/>
            <person name="Methe B."/>
            <person name="Sutton G."/>
            <person name="Nelson K.E."/>
        </authorList>
    </citation>
    <scope>NUCLEOTIDE SEQUENCE [LARGE SCALE GENOMIC DNA]</scope>
    <source>
        <strain evidence="2 3">DNF00450</strain>
    </source>
</reference>
<keyword evidence="1" id="KW-1133">Transmembrane helix</keyword>
<evidence type="ECO:0000256" key="1">
    <source>
        <dbReference type="SAM" id="Phobius"/>
    </source>
</evidence>